<accession>A0ABR9R388</accession>
<dbReference type="RefSeq" id="WP_193501021.1">
    <property type="nucleotide sequence ID" value="NZ_JADCKC010000002.1"/>
</dbReference>
<dbReference type="InterPro" id="IPR000587">
    <property type="entry name" value="Creatinase_N"/>
</dbReference>
<dbReference type="PANTHER" id="PTHR46112">
    <property type="entry name" value="AMINOPEPTIDASE"/>
    <property type="match status" value="1"/>
</dbReference>
<dbReference type="EMBL" id="JADCKC010000002">
    <property type="protein sequence ID" value="MBE5037581.1"/>
    <property type="molecule type" value="Genomic_DNA"/>
</dbReference>
<dbReference type="Gene3D" id="3.90.230.10">
    <property type="entry name" value="Creatinase/methionine aminopeptidase superfamily"/>
    <property type="match status" value="1"/>
</dbReference>
<reference evidence="3 4" key="1">
    <citation type="submission" date="2020-10" db="EMBL/GenBank/DDBJ databases">
        <title>ChiBAC.</title>
        <authorList>
            <person name="Zenner C."/>
            <person name="Hitch T.C.A."/>
            <person name="Clavel T."/>
        </authorList>
    </citation>
    <scope>NUCLEOTIDE SEQUENCE [LARGE SCALE GENOMIC DNA]</scope>
    <source>
        <strain evidence="3 4">DSM 109015</strain>
    </source>
</reference>
<dbReference type="InterPro" id="IPR050659">
    <property type="entry name" value="Peptidase_M24B"/>
</dbReference>
<dbReference type="SUPFAM" id="SSF55920">
    <property type="entry name" value="Creatinase/aminopeptidase"/>
    <property type="match status" value="1"/>
</dbReference>
<evidence type="ECO:0000259" key="2">
    <source>
        <dbReference type="Pfam" id="PF01321"/>
    </source>
</evidence>
<keyword evidence="3" id="KW-0031">Aminopeptidase</keyword>
<dbReference type="InterPro" id="IPR000994">
    <property type="entry name" value="Pept_M24"/>
</dbReference>
<evidence type="ECO:0000259" key="1">
    <source>
        <dbReference type="Pfam" id="PF00557"/>
    </source>
</evidence>
<proteinExistence type="predicted"/>
<dbReference type="InterPro" id="IPR029149">
    <property type="entry name" value="Creatin/AminoP/Spt16_N"/>
</dbReference>
<gene>
    <name evidence="3" type="ORF">INF35_07270</name>
</gene>
<dbReference type="Pfam" id="PF00557">
    <property type="entry name" value="Peptidase_M24"/>
    <property type="match status" value="1"/>
</dbReference>
<protein>
    <submittedName>
        <fullName evidence="3">Aminopeptidase P family protein</fullName>
    </submittedName>
</protein>
<keyword evidence="4" id="KW-1185">Reference proteome</keyword>
<keyword evidence="3" id="KW-0378">Hydrolase</keyword>
<dbReference type="Pfam" id="PF01321">
    <property type="entry name" value="Creatinase_N"/>
    <property type="match status" value="1"/>
</dbReference>
<name>A0ABR9R388_9FIRM</name>
<evidence type="ECO:0000313" key="4">
    <source>
        <dbReference type="Proteomes" id="UP000768567"/>
    </source>
</evidence>
<sequence>MPKKPLTRLERVRAEMAAHGLTQLIVSDPTTIFYLTGLHIDPGERMYCLLLSADGSARLFINRLFGTPDVGLPVVNFDDTDDAPALMAPYLDCHKGLGIDKDWPARFLLRLQELPVAREYRVGSICCDMVRAVKDEAEQKAMIASSKVNDDCMAEFAAAVHPGVTELELAEKIKAIYKAHGCSGVSFEPIVAFGEDAADPHHQNSARALKEGEMVLFDVGGVYDHYCSDMTRTFFTAEPTAHQREVYELVRLANETAEQLVRPGVKMCELDAAAREVIARAGYGEYFNHRLGHFIGLNDHEYGDVSSACRIEAKPGMCFSIEPGIYLPGDVGVRIEDLVLVTEDGCRVLNHYPKEITIL</sequence>
<dbReference type="Proteomes" id="UP000768567">
    <property type="component" value="Unassembled WGS sequence"/>
</dbReference>
<organism evidence="3 4">
    <name type="scientific">Gemmiger gallinarum</name>
    <dbReference type="NCBI Taxonomy" id="2779354"/>
    <lineage>
        <taxon>Bacteria</taxon>
        <taxon>Bacillati</taxon>
        <taxon>Bacillota</taxon>
        <taxon>Clostridia</taxon>
        <taxon>Eubacteriales</taxon>
        <taxon>Gemmiger</taxon>
    </lineage>
</organism>
<dbReference type="CDD" id="cd01092">
    <property type="entry name" value="APP-like"/>
    <property type="match status" value="1"/>
</dbReference>
<keyword evidence="3" id="KW-0645">Protease</keyword>
<feature type="domain" description="Creatinase N-terminal" evidence="2">
    <location>
        <begin position="8"/>
        <end position="114"/>
    </location>
</feature>
<feature type="domain" description="Peptidase M24" evidence="1">
    <location>
        <begin position="141"/>
        <end position="343"/>
    </location>
</feature>
<dbReference type="InterPro" id="IPR036005">
    <property type="entry name" value="Creatinase/aminopeptidase-like"/>
</dbReference>
<dbReference type="SUPFAM" id="SSF53092">
    <property type="entry name" value="Creatinase/prolidase N-terminal domain"/>
    <property type="match status" value="1"/>
</dbReference>
<evidence type="ECO:0000313" key="3">
    <source>
        <dbReference type="EMBL" id="MBE5037581.1"/>
    </source>
</evidence>
<dbReference type="GO" id="GO:0004177">
    <property type="term" value="F:aminopeptidase activity"/>
    <property type="evidence" value="ECO:0007669"/>
    <property type="project" value="UniProtKB-KW"/>
</dbReference>
<dbReference type="Gene3D" id="3.40.350.10">
    <property type="entry name" value="Creatinase/prolidase N-terminal domain"/>
    <property type="match status" value="1"/>
</dbReference>
<comment type="caution">
    <text evidence="3">The sequence shown here is derived from an EMBL/GenBank/DDBJ whole genome shotgun (WGS) entry which is preliminary data.</text>
</comment>
<dbReference type="PANTHER" id="PTHR46112:SF3">
    <property type="entry name" value="AMINOPEPTIDASE YPDF"/>
    <property type="match status" value="1"/>
</dbReference>